<keyword evidence="3" id="KW-1185">Reference proteome</keyword>
<organism evidence="2 3">
    <name type="scientific">Lolliginicoccus lacisalsi</name>
    <dbReference type="NCBI Taxonomy" id="2742202"/>
    <lineage>
        <taxon>Bacteria</taxon>
        <taxon>Bacillati</taxon>
        <taxon>Actinomycetota</taxon>
        <taxon>Actinomycetes</taxon>
        <taxon>Mycobacteriales</taxon>
        <taxon>Hoyosellaceae</taxon>
        <taxon>Lolliginicoccus</taxon>
    </lineage>
</organism>
<dbReference type="InterPro" id="IPR007788">
    <property type="entry name" value="QCT"/>
</dbReference>
<protein>
    <submittedName>
        <fullName evidence="2">Glutaminyl-peptide cyclotransferase</fullName>
    </submittedName>
</protein>
<feature type="region of interest" description="Disordered" evidence="1">
    <location>
        <begin position="29"/>
        <end position="50"/>
    </location>
</feature>
<dbReference type="AlphaFoldDB" id="A0A927PKA9"/>
<dbReference type="GO" id="GO:0016603">
    <property type="term" value="F:glutaminyl-peptide cyclotransferase activity"/>
    <property type="evidence" value="ECO:0007669"/>
    <property type="project" value="InterPro"/>
</dbReference>
<evidence type="ECO:0000313" key="2">
    <source>
        <dbReference type="EMBL" id="MBD8505820.1"/>
    </source>
</evidence>
<reference evidence="2" key="1">
    <citation type="submission" date="2020-09" db="EMBL/GenBank/DDBJ databases">
        <title>Hoyosella lacisalsi sp. nov., a halotolerant actinobacterium isolated from soil of Lake Gudzhirganskoe.</title>
        <authorList>
            <person name="Yang Q."/>
            <person name="Guo P.Y."/>
            <person name="Liu S.W."/>
            <person name="Li F.N."/>
            <person name="Sun C.H."/>
        </authorList>
    </citation>
    <scope>NUCLEOTIDE SEQUENCE</scope>
    <source>
        <strain evidence="2">G463</strain>
    </source>
</reference>
<comment type="caution">
    <text evidence="2">The sequence shown here is derived from an EMBL/GenBank/DDBJ whole genome shotgun (WGS) entry which is preliminary data.</text>
</comment>
<feature type="compositionally biased region" description="Low complexity" evidence="1">
    <location>
        <begin position="31"/>
        <end position="42"/>
    </location>
</feature>
<dbReference type="Proteomes" id="UP000642993">
    <property type="component" value="Unassembled WGS sequence"/>
</dbReference>
<dbReference type="SUPFAM" id="SSF63829">
    <property type="entry name" value="Calcium-dependent phosphotriesterase"/>
    <property type="match status" value="1"/>
</dbReference>
<gene>
    <name evidence="2" type="ORF">HT102_04885</name>
</gene>
<dbReference type="PANTHER" id="PTHR31270">
    <property type="entry name" value="GLUTAMINYL-PEPTIDE CYCLOTRANSFERASE"/>
    <property type="match status" value="1"/>
</dbReference>
<proteinExistence type="predicted"/>
<evidence type="ECO:0000313" key="3">
    <source>
        <dbReference type="Proteomes" id="UP000642993"/>
    </source>
</evidence>
<dbReference type="PANTHER" id="PTHR31270:SF1">
    <property type="entry name" value="GLUTAMINYL-PEPTIDE CYCLOTRANSFERASE"/>
    <property type="match status" value="1"/>
</dbReference>
<sequence>MHAIAPPARPLVAAALLVPLLGAGCVEPRVPGTGSQSPSTTSLEPVTPGPEDATLTVAVVERHPHGRDSFTQGLELSDGVLYESTGLVGSSWIEARTFPGGEVLARADLTDPFFGEGLTVTEEIAWQVTWQDGVAIARDPATLEERSRTTYEGEGWGLCSYDDDAERGAHLVMSDGTSTLTVRDPATFDARETIPVTLDGAPVELLNELECTPDGVYANVWTTDMIVRIDPRTGAIEDVIDASGLLSRAERQGADVLNGIAAIPGTDRFLITGKLWPVMLEARFVPR</sequence>
<name>A0A927PKA9_9ACTN</name>
<dbReference type="Pfam" id="PF05096">
    <property type="entry name" value="Glu_cyclase_2"/>
    <property type="match status" value="1"/>
</dbReference>
<dbReference type="EMBL" id="JACYWE010000002">
    <property type="protein sequence ID" value="MBD8505820.1"/>
    <property type="molecule type" value="Genomic_DNA"/>
</dbReference>
<evidence type="ECO:0000256" key="1">
    <source>
        <dbReference type="SAM" id="MobiDB-lite"/>
    </source>
</evidence>
<dbReference type="RefSeq" id="WP_192038278.1">
    <property type="nucleotide sequence ID" value="NZ_JACYWE010000002.1"/>
</dbReference>
<accession>A0A927PKA9</accession>